<gene>
    <name evidence="6" type="ORF">PG994_005986</name>
</gene>
<evidence type="ECO:0000256" key="5">
    <source>
        <dbReference type="ARBA" id="ARBA00022898"/>
    </source>
</evidence>
<reference evidence="6 7" key="1">
    <citation type="submission" date="2023-01" db="EMBL/GenBank/DDBJ databases">
        <title>Analysis of 21 Apiospora genomes using comparative genomics revels a genus with tremendous synthesis potential of carbohydrate active enzymes and secondary metabolites.</title>
        <authorList>
            <person name="Sorensen T."/>
        </authorList>
    </citation>
    <scope>NUCLEOTIDE SEQUENCE [LARGE SCALE GENOMIC DNA]</scope>
    <source>
        <strain evidence="6 7">CBS 135458</strain>
    </source>
</reference>
<organism evidence="6 7">
    <name type="scientific">Apiospora phragmitis</name>
    <dbReference type="NCBI Taxonomy" id="2905665"/>
    <lineage>
        <taxon>Eukaryota</taxon>
        <taxon>Fungi</taxon>
        <taxon>Dikarya</taxon>
        <taxon>Ascomycota</taxon>
        <taxon>Pezizomycotina</taxon>
        <taxon>Sordariomycetes</taxon>
        <taxon>Xylariomycetidae</taxon>
        <taxon>Amphisphaeriales</taxon>
        <taxon>Apiosporaceae</taxon>
        <taxon>Apiospora</taxon>
    </lineage>
</organism>
<evidence type="ECO:0000313" key="7">
    <source>
        <dbReference type="Proteomes" id="UP001480595"/>
    </source>
</evidence>
<keyword evidence="5" id="KW-0663">Pyridoxal phosphate</keyword>
<dbReference type="GO" id="GO:0008483">
    <property type="term" value="F:transaminase activity"/>
    <property type="evidence" value="ECO:0007669"/>
    <property type="project" value="UniProtKB-KW"/>
</dbReference>
<dbReference type="GeneID" id="92090458"/>
<evidence type="ECO:0000256" key="2">
    <source>
        <dbReference type="ARBA" id="ARBA00009320"/>
    </source>
</evidence>
<evidence type="ECO:0000256" key="3">
    <source>
        <dbReference type="ARBA" id="ARBA00022576"/>
    </source>
</evidence>
<dbReference type="InterPro" id="IPR036038">
    <property type="entry name" value="Aminotransferase-like"/>
</dbReference>
<evidence type="ECO:0000256" key="4">
    <source>
        <dbReference type="ARBA" id="ARBA00022679"/>
    </source>
</evidence>
<protein>
    <submittedName>
        <fullName evidence="6">Aminotransferase</fullName>
    </submittedName>
</protein>
<dbReference type="InterPro" id="IPR043132">
    <property type="entry name" value="BCAT-like_C"/>
</dbReference>
<evidence type="ECO:0000313" key="6">
    <source>
        <dbReference type="EMBL" id="KAK8069370.1"/>
    </source>
</evidence>
<name>A0ABR1VDS8_9PEZI</name>
<dbReference type="Proteomes" id="UP001480595">
    <property type="component" value="Unassembled WGS sequence"/>
</dbReference>
<dbReference type="SUPFAM" id="SSF56752">
    <property type="entry name" value="D-aminoacid aminotransferase-like PLP-dependent enzymes"/>
    <property type="match status" value="1"/>
</dbReference>
<evidence type="ECO:0000256" key="1">
    <source>
        <dbReference type="ARBA" id="ARBA00001933"/>
    </source>
</evidence>
<dbReference type="PANTHER" id="PTHR42825:SF2">
    <property type="entry name" value="BRANCHED-CHAIN-AMINO-ACID AMINOTRANSFERASE 3, CHLOROPLASTIC-RELATED"/>
    <property type="match status" value="1"/>
</dbReference>
<keyword evidence="3 6" id="KW-0032">Aminotransferase</keyword>
<dbReference type="Gene3D" id="3.20.10.10">
    <property type="entry name" value="D-amino Acid Aminotransferase, subunit A, domain 2"/>
    <property type="match status" value="1"/>
</dbReference>
<dbReference type="InterPro" id="IPR001544">
    <property type="entry name" value="Aminotrans_IV"/>
</dbReference>
<dbReference type="RefSeq" id="XP_066716664.1">
    <property type="nucleotide sequence ID" value="XM_066857395.1"/>
</dbReference>
<accession>A0ABR1VDS8</accession>
<dbReference type="InterPro" id="IPR005786">
    <property type="entry name" value="B_amino_transII"/>
</dbReference>
<comment type="caution">
    <text evidence="6">The sequence shown here is derived from an EMBL/GenBank/DDBJ whole genome shotgun (WGS) entry which is preliminary data.</text>
</comment>
<sequence length="311" mass="33668">MMASRPPPPAKLDWASLNLANLPAVNGHVECRFSASKQTWSEPQFVADPYVKIHGLAPGLNYGQQVYEGLKAFRTADDGAIRVFRPQAHAARLRHSAAMVMLPAVPDALFLECVRLAVAGNAAFVPPPSAQGGFLYIRPVLFGAAKQLMLSPSDETVLAVYASPGTAYHGEQALDAVVLDEFDHAAPRGAGSGKLGGNYASVWRYQKRAQAQGFHLTLHLDSATRSLVEEFSTSGVLGVTTTSDGKEATPKVYLPETSNAIHSITSDSLLILAAQCGWQVLIEEVTFSSLDMFQELFAVLGNRRFRRYRVP</sequence>
<comment type="similarity">
    <text evidence="2">Belongs to the class-IV pyridoxal-phosphate-dependent aminotransferase family.</text>
</comment>
<proteinExistence type="inferred from homology"/>
<dbReference type="InterPro" id="IPR043131">
    <property type="entry name" value="BCAT-like_N"/>
</dbReference>
<comment type="cofactor">
    <cofactor evidence="1">
        <name>pyridoxal 5'-phosphate</name>
        <dbReference type="ChEBI" id="CHEBI:597326"/>
    </cofactor>
</comment>
<keyword evidence="7" id="KW-1185">Reference proteome</keyword>
<dbReference type="EMBL" id="JAQQWL010000006">
    <property type="protein sequence ID" value="KAK8069370.1"/>
    <property type="molecule type" value="Genomic_DNA"/>
</dbReference>
<dbReference type="Pfam" id="PF01063">
    <property type="entry name" value="Aminotran_4"/>
    <property type="match status" value="1"/>
</dbReference>
<dbReference type="Gene3D" id="3.30.470.10">
    <property type="match status" value="1"/>
</dbReference>
<keyword evidence="4" id="KW-0808">Transferase</keyword>
<dbReference type="PANTHER" id="PTHR42825">
    <property type="entry name" value="AMINO ACID AMINOTRANSFERASE"/>
    <property type="match status" value="1"/>
</dbReference>
<dbReference type="PIRSF" id="PIRSF006468">
    <property type="entry name" value="BCAT1"/>
    <property type="match status" value="1"/>
</dbReference>